<protein>
    <recommendedName>
        <fullName evidence="2">dTDP-4-dehydrorhamnose reductase</fullName>
        <ecNumber evidence="2">1.1.1.133</ecNumber>
    </recommendedName>
</protein>
<dbReference type="RefSeq" id="WP_015759478.1">
    <property type="nucleotide sequence ID" value="NC_013216.1"/>
</dbReference>
<dbReference type="Proteomes" id="UP000002217">
    <property type="component" value="Chromosome"/>
</dbReference>
<evidence type="ECO:0000259" key="3">
    <source>
        <dbReference type="Pfam" id="PF04321"/>
    </source>
</evidence>
<sequence>MNILLTGANGMLGKDLIEVLKDKYCLKLTDKNELDITDYIKCEDYIINEKPELIINCAAYTLVDKCEEEKELAYKVNAIGPRNLAIIGNEHNIPILHISTDYVFDGLKGENYLENDIKSPLSIYGETKSLGEDYIVALTNRFYIVRTSWLFGENGNNFIKTMLQLAKSKDRLTVVNDQFGTPTYTKDLAKAIAKLIEKNCYGIYHITNSGYTNWCDYARYIFSLTGCKVTVDPISTEEFNRPAPRPKFSVLENRLWQLEGFPVLRSYKEAVKEYIEVNYKSEDLING</sequence>
<feature type="domain" description="RmlD-like substrate binding" evidence="3">
    <location>
        <begin position="1"/>
        <end position="276"/>
    </location>
</feature>
<dbReference type="Gene3D" id="3.40.50.720">
    <property type="entry name" value="NAD(P)-binding Rossmann-like Domain"/>
    <property type="match status" value="1"/>
</dbReference>
<dbReference type="Gene3D" id="3.90.25.10">
    <property type="entry name" value="UDP-galactose 4-epimerase, domain 1"/>
    <property type="match status" value="1"/>
</dbReference>
<dbReference type="GO" id="GO:0008831">
    <property type="term" value="F:dTDP-4-dehydrorhamnose reductase activity"/>
    <property type="evidence" value="ECO:0007669"/>
    <property type="project" value="UniProtKB-EC"/>
</dbReference>
<dbReference type="Pfam" id="PF04321">
    <property type="entry name" value="RmlD_sub_bind"/>
    <property type="match status" value="1"/>
</dbReference>
<dbReference type="GO" id="GO:0019305">
    <property type="term" value="P:dTDP-rhamnose biosynthetic process"/>
    <property type="evidence" value="ECO:0007669"/>
    <property type="project" value="UniProtKB-UniPathway"/>
</dbReference>
<dbReference type="CDD" id="cd05254">
    <property type="entry name" value="dTDP_HR_like_SDR_e"/>
    <property type="match status" value="1"/>
</dbReference>
<dbReference type="eggNOG" id="COG1091">
    <property type="taxonomic scope" value="Bacteria"/>
</dbReference>
<dbReference type="InterPro" id="IPR036291">
    <property type="entry name" value="NAD(P)-bd_dom_sf"/>
</dbReference>
<dbReference type="EC" id="1.1.1.133" evidence="2"/>
<dbReference type="HOGENOM" id="CLU_045518_1_2_9"/>
<dbReference type="GO" id="GO:0005829">
    <property type="term" value="C:cytosol"/>
    <property type="evidence" value="ECO:0007669"/>
    <property type="project" value="TreeGrafter"/>
</dbReference>
<dbReference type="EMBL" id="CP001720">
    <property type="protein sequence ID" value="ACV64808.1"/>
    <property type="molecule type" value="Genomic_DNA"/>
</dbReference>
<dbReference type="STRING" id="485916.Dtox_4140"/>
<evidence type="ECO:0000313" key="5">
    <source>
        <dbReference type="Proteomes" id="UP000002217"/>
    </source>
</evidence>
<keyword evidence="2 4" id="KW-0560">Oxidoreductase</keyword>
<evidence type="ECO:0000256" key="2">
    <source>
        <dbReference type="RuleBase" id="RU364082"/>
    </source>
</evidence>
<proteinExistence type="inferred from homology"/>
<comment type="similarity">
    <text evidence="1 2">Belongs to the dTDP-4-dehydrorhamnose reductase family.</text>
</comment>
<dbReference type="InterPro" id="IPR005913">
    <property type="entry name" value="dTDP_dehydrorham_reduct"/>
</dbReference>
<dbReference type="KEGG" id="dae:Dtox_4140"/>
<dbReference type="SUPFAM" id="SSF51735">
    <property type="entry name" value="NAD(P)-binding Rossmann-fold domains"/>
    <property type="match status" value="1"/>
</dbReference>
<comment type="function">
    <text evidence="2">Catalyzes the reduction of dTDP-6-deoxy-L-lyxo-4-hexulose to yield dTDP-L-rhamnose.</text>
</comment>
<name>C8VYT7_DESAS</name>
<gene>
    <name evidence="4" type="ordered locus">Dtox_4140</name>
</gene>
<comment type="pathway">
    <text evidence="2">Carbohydrate biosynthesis; dTDP-L-rhamnose biosynthesis.</text>
</comment>
<dbReference type="NCBIfam" id="TIGR01214">
    <property type="entry name" value="rmlD"/>
    <property type="match status" value="1"/>
</dbReference>
<dbReference type="OrthoDB" id="9803892at2"/>
<dbReference type="UniPathway" id="UPA00124"/>
<keyword evidence="2" id="KW-0521">NADP</keyword>
<accession>C8VYT7</accession>
<dbReference type="PANTHER" id="PTHR10491">
    <property type="entry name" value="DTDP-4-DEHYDRORHAMNOSE REDUCTASE"/>
    <property type="match status" value="1"/>
</dbReference>
<keyword evidence="5" id="KW-1185">Reference proteome</keyword>
<dbReference type="PANTHER" id="PTHR10491:SF4">
    <property type="entry name" value="METHIONINE ADENOSYLTRANSFERASE 2 SUBUNIT BETA"/>
    <property type="match status" value="1"/>
</dbReference>
<evidence type="ECO:0000256" key="1">
    <source>
        <dbReference type="ARBA" id="ARBA00010944"/>
    </source>
</evidence>
<reference evidence="4 5" key="1">
    <citation type="journal article" date="2009" name="Stand. Genomic Sci.">
        <title>Complete genome sequence of Desulfotomaculum acetoxidans type strain (5575).</title>
        <authorList>
            <person name="Spring S."/>
            <person name="Lapidus A."/>
            <person name="Schroder M."/>
            <person name="Gleim D."/>
            <person name="Sims D."/>
            <person name="Meincke L."/>
            <person name="Glavina Del Rio T."/>
            <person name="Tice H."/>
            <person name="Copeland A."/>
            <person name="Cheng J.F."/>
            <person name="Lucas S."/>
            <person name="Chen F."/>
            <person name="Nolan M."/>
            <person name="Bruce D."/>
            <person name="Goodwin L."/>
            <person name="Pitluck S."/>
            <person name="Ivanova N."/>
            <person name="Mavromatis K."/>
            <person name="Mikhailova N."/>
            <person name="Pati A."/>
            <person name="Chen A."/>
            <person name="Palaniappan K."/>
            <person name="Land M."/>
            <person name="Hauser L."/>
            <person name="Chang Y.J."/>
            <person name="Jeffries C.D."/>
            <person name="Chain P."/>
            <person name="Saunders E."/>
            <person name="Brettin T."/>
            <person name="Detter J.C."/>
            <person name="Goker M."/>
            <person name="Bristow J."/>
            <person name="Eisen J.A."/>
            <person name="Markowitz V."/>
            <person name="Hugenholtz P."/>
            <person name="Kyrpides N.C."/>
            <person name="Klenk H.P."/>
            <person name="Han C."/>
        </authorList>
    </citation>
    <scope>NUCLEOTIDE SEQUENCE [LARGE SCALE GENOMIC DNA]</scope>
    <source>
        <strain evidence="5">ATCC 49208 / DSM 771 / VKM B-1644</strain>
    </source>
</reference>
<organism evidence="4 5">
    <name type="scientific">Desulfofarcimen acetoxidans (strain ATCC 49208 / DSM 771 / KCTC 5769 / VKM B-1644 / 5575)</name>
    <name type="common">Desulfotomaculum acetoxidans</name>
    <dbReference type="NCBI Taxonomy" id="485916"/>
    <lineage>
        <taxon>Bacteria</taxon>
        <taxon>Bacillati</taxon>
        <taxon>Bacillota</taxon>
        <taxon>Clostridia</taxon>
        <taxon>Eubacteriales</taxon>
        <taxon>Peptococcaceae</taxon>
        <taxon>Desulfofarcimen</taxon>
    </lineage>
</organism>
<dbReference type="AlphaFoldDB" id="C8VYT7"/>
<evidence type="ECO:0000313" key="4">
    <source>
        <dbReference type="EMBL" id="ACV64808.1"/>
    </source>
</evidence>
<dbReference type="InterPro" id="IPR029903">
    <property type="entry name" value="RmlD-like-bd"/>
</dbReference>
<dbReference type="FunFam" id="3.40.50.720:FF:000159">
    <property type="entry name" value="dTDP-4-dehydrorhamnose reductase"/>
    <property type="match status" value="1"/>
</dbReference>